<dbReference type="PRINTS" id="PR00413">
    <property type="entry name" value="HADHALOGNASE"/>
</dbReference>
<dbReference type="InterPro" id="IPR036412">
    <property type="entry name" value="HAD-like_sf"/>
</dbReference>
<dbReference type="AlphaFoldDB" id="A0A1I4GT94"/>
<dbReference type="SFLD" id="SFLDG01129">
    <property type="entry name" value="C1.5:_HAD__Beta-PGM__Phosphata"/>
    <property type="match status" value="1"/>
</dbReference>
<dbReference type="InterPro" id="IPR023214">
    <property type="entry name" value="HAD_sf"/>
</dbReference>
<keyword evidence="2" id="KW-1185">Reference proteome</keyword>
<accession>A0A1I4GT94</accession>
<dbReference type="PANTHER" id="PTHR43611">
    <property type="entry name" value="ALPHA-D-GLUCOSE 1-PHOSPHATE PHOSPHATASE"/>
    <property type="match status" value="1"/>
</dbReference>
<dbReference type="NCBIfam" id="TIGR01509">
    <property type="entry name" value="HAD-SF-IA-v3"/>
    <property type="match status" value="1"/>
</dbReference>
<reference evidence="2" key="1">
    <citation type="submission" date="2016-10" db="EMBL/GenBank/DDBJ databases">
        <authorList>
            <person name="Varghese N."/>
            <person name="Submissions S."/>
        </authorList>
    </citation>
    <scope>NUCLEOTIDE SEQUENCE [LARGE SCALE GENOMIC DNA]</scope>
    <source>
        <strain evidence="2">DSM 28453</strain>
    </source>
</reference>
<name>A0A1I4GT94_9RHOB</name>
<dbReference type="EMBL" id="FOSZ01000009">
    <property type="protein sequence ID" value="SFL32391.1"/>
    <property type="molecule type" value="Genomic_DNA"/>
</dbReference>
<evidence type="ECO:0000313" key="2">
    <source>
        <dbReference type="Proteomes" id="UP000198851"/>
    </source>
</evidence>
<dbReference type="RefSeq" id="WP_093325641.1">
    <property type="nucleotide sequence ID" value="NZ_FOSZ01000009.1"/>
</dbReference>
<dbReference type="CDD" id="cd02603">
    <property type="entry name" value="HAD_sEH-N_like"/>
    <property type="match status" value="1"/>
</dbReference>
<dbReference type="InterPro" id="IPR023198">
    <property type="entry name" value="PGP-like_dom2"/>
</dbReference>
<gene>
    <name evidence="1" type="ORF">SAMN04488036_109141</name>
</gene>
<dbReference type="Pfam" id="PF00702">
    <property type="entry name" value="Hydrolase"/>
    <property type="match status" value="1"/>
</dbReference>
<dbReference type="Gene3D" id="3.40.50.1000">
    <property type="entry name" value="HAD superfamily/HAD-like"/>
    <property type="match status" value="1"/>
</dbReference>
<dbReference type="OrthoDB" id="9807742at2"/>
<dbReference type="PANTHER" id="PTHR43611:SF3">
    <property type="entry name" value="FLAVIN MONONUCLEOTIDE HYDROLASE 1, CHLOROPLATIC"/>
    <property type="match status" value="1"/>
</dbReference>
<dbReference type="Proteomes" id="UP000198851">
    <property type="component" value="Unassembled WGS sequence"/>
</dbReference>
<evidence type="ECO:0000313" key="1">
    <source>
        <dbReference type="EMBL" id="SFL32391.1"/>
    </source>
</evidence>
<protein>
    <submittedName>
        <fullName evidence="1">2-haloacid dehalogenase</fullName>
    </submittedName>
</protein>
<dbReference type="InterPro" id="IPR006439">
    <property type="entry name" value="HAD-SF_hydro_IA"/>
</dbReference>
<dbReference type="SUPFAM" id="SSF56784">
    <property type="entry name" value="HAD-like"/>
    <property type="match status" value="1"/>
</dbReference>
<dbReference type="Gene3D" id="1.10.150.240">
    <property type="entry name" value="Putative phosphatase, domain 2"/>
    <property type="match status" value="1"/>
</dbReference>
<dbReference type="SFLD" id="SFLDS00003">
    <property type="entry name" value="Haloacid_Dehalogenase"/>
    <property type="match status" value="1"/>
</dbReference>
<dbReference type="STRING" id="1280847.SAMN04488036_109141"/>
<organism evidence="1 2">
    <name type="scientific">Shimia haliotis</name>
    <dbReference type="NCBI Taxonomy" id="1280847"/>
    <lineage>
        <taxon>Bacteria</taxon>
        <taxon>Pseudomonadati</taxon>
        <taxon>Pseudomonadota</taxon>
        <taxon>Alphaproteobacteria</taxon>
        <taxon>Rhodobacterales</taxon>
        <taxon>Roseobacteraceae</taxon>
    </lineage>
</organism>
<sequence length="207" mass="23437">MTDIQAVIFDIGNVLIEWQPENFYDRTVGEARRRAFFADTDIHSHHAEIDAGASLPGMIETLIPRYPEYERELRMWNDNWNDLASPVIPHSVRLLHALKAKGTTLFTLTNFGHDNFPLSQTVYPFLTLFDREYVSGRLKMIKPDPAIYAHVEADCGLAPGTLLFADDRPENIAAASARGWKTHLFETPQGWADRLVAEGLLTKEDAK</sequence>
<proteinExistence type="predicted"/>